<dbReference type="PANTHER" id="PTHR43072:SF23">
    <property type="entry name" value="UPF0039 PROTEIN C11D3.02C"/>
    <property type="match status" value="1"/>
</dbReference>
<feature type="domain" description="N-acetyltransferase" evidence="3">
    <location>
        <begin position="2"/>
        <end position="159"/>
    </location>
</feature>
<dbReference type="Proteomes" id="UP000752012">
    <property type="component" value="Unassembled WGS sequence"/>
</dbReference>
<reference evidence="4 5" key="1">
    <citation type="submission" date="2020-03" db="EMBL/GenBank/DDBJ databases">
        <title>Assessment of the enzymatic potential of alkaline-tolerant lipase obtained from Bacillus luteus H11 (technogenic soil) for the bioremediation of saline soils contaminated with petroleum substances.</title>
        <authorList>
            <person name="Kalwasinska A."/>
        </authorList>
    </citation>
    <scope>NUCLEOTIDE SEQUENCE [LARGE SCALE GENOMIC DNA]</scope>
    <source>
        <strain evidence="4 5">H11</strain>
    </source>
</reference>
<evidence type="ECO:0000313" key="4">
    <source>
        <dbReference type="EMBL" id="NJP37733.1"/>
    </source>
</evidence>
<dbReference type="Gene3D" id="3.40.630.30">
    <property type="match status" value="1"/>
</dbReference>
<keyword evidence="1" id="KW-0808">Transferase</keyword>
<evidence type="ECO:0000256" key="2">
    <source>
        <dbReference type="ARBA" id="ARBA00023315"/>
    </source>
</evidence>
<proteinExistence type="predicted"/>
<dbReference type="GO" id="GO:0016747">
    <property type="term" value="F:acyltransferase activity, transferring groups other than amino-acyl groups"/>
    <property type="evidence" value="ECO:0007669"/>
    <property type="project" value="InterPro"/>
</dbReference>
<dbReference type="EMBL" id="JAATHJ010000011">
    <property type="protein sequence ID" value="NJP37733.1"/>
    <property type="molecule type" value="Genomic_DNA"/>
</dbReference>
<dbReference type="PROSITE" id="PS51186">
    <property type="entry name" value="GNAT"/>
    <property type="match status" value="1"/>
</dbReference>
<keyword evidence="2" id="KW-0012">Acyltransferase</keyword>
<evidence type="ECO:0000259" key="3">
    <source>
        <dbReference type="PROSITE" id="PS51186"/>
    </source>
</evidence>
<dbReference type="InterPro" id="IPR000182">
    <property type="entry name" value="GNAT_dom"/>
</dbReference>
<accession>A0A969TTK2</accession>
<gene>
    <name evidence="4" type="ORF">HCN83_09065</name>
</gene>
<keyword evidence="5" id="KW-1185">Reference proteome</keyword>
<dbReference type="RefSeq" id="WP_168006541.1">
    <property type="nucleotide sequence ID" value="NZ_JAATHJ010000011.1"/>
</dbReference>
<dbReference type="AlphaFoldDB" id="A0A969TTK2"/>
<dbReference type="InterPro" id="IPR016181">
    <property type="entry name" value="Acyl_CoA_acyltransferase"/>
</dbReference>
<protein>
    <submittedName>
        <fullName evidence="4">N-acetyltransferase</fullName>
    </submittedName>
</protein>
<sequence>MITLHRLQKENWTQAAAVYKAGMENGDATFETEVADWETWHLSHHAFARIAACWNGTFAGWAALSPVSPRMVYAGVAEVSVYVDPAFSGKGIGSSLLKEIEREGAANGIWTLQSVIFSSNKGSLYVHQKSGFRTVGYRERIAVRDGVWHDTVLMEKRLPDQPAHKEVHDEIQHNHV</sequence>
<dbReference type="Pfam" id="PF00583">
    <property type="entry name" value="Acetyltransf_1"/>
    <property type="match status" value="1"/>
</dbReference>
<name>A0A969TTK2_9BACI</name>
<evidence type="ECO:0000313" key="5">
    <source>
        <dbReference type="Proteomes" id="UP000752012"/>
    </source>
</evidence>
<dbReference type="PANTHER" id="PTHR43072">
    <property type="entry name" value="N-ACETYLTRANSFERASE"/>
    <property type="match status" value="1"/>
</dbReference>
<organism evidence="4 5">
    <name type="scientific">Alkalicoccus luteus</name>
    <dbReference type="NCBI Taxonomy" id="1237094"/>
    <lineage>
        <taxon>Bacteria</taxon>
        <taxon>Bacillati</taxon>
        <taxon>Bacillota</taxon>
        <taxon>Bacilli</taxon>
        <taxon>Bacillales</taxon>
        <taxon>Bacillaceae</taxon>
        <taxon>Alkalicoccus</taxon>
    </lineage>
</organism>
<dbReference type="CDD" id="cd04301">
    <property type="entry name" value="NAT_SF"/>
    <property type="match status" value="1"/>
</dbReference>
<dbReference type="SUPFAM" id="SSF55729">
    <property type="entry name" value="Acyl-CoA N-acyltransferases (Nat)"/>
    <property type="match status" value="1"/>
</dbReference>
<evidence type="ECO:0000256" key="1">
    <source>
        <dbReference type="ARBA" id="ARBA00022679"/>
    </source>
</evidence>
<comment type="caution">
    <text evidence="4">The sequence shown here is derived from an EMBL/GenBank/DDBJ whole genome shotgun (WGS) entry which is preliminary data.</text>
</comment>